<evidence type="ECO:0000313" key="3">
    <source>
        <dbReference type="Proteomes" id="UP000230564"/>
    </source>
</evidence>
<dbReference type="InterPro" id="IPR000462">
    <property type="entry name" value="CDP-OH_P_trans"/>
</dbReference>
<evidence type="ECO:0000313" key="2">
    <source>
        <dbReference type="EMBL" id="PIR07081.1"/>
    </source>
</evidence>
<reference evidence="2 3" key="1">
    <citation type="submission" date="2017-09" db="EMBL/GenBank/DDBJ databases">
        <title>Depth-based differentiation of microbial function through sediment-hosted aquifers and enrichment of novel symbionts in the deep terrestrial subsurface.</title>
        <authorList>
            <person name="Probst A.J."/>
            <person name="Ladd B."/>
            <person name="Jarett J.K."/>
            <person name="Geller-Mcgrath D.E."/>
            <person name="Sieber C.M."/>
            <person name="Emerson J.B."/>
            <person name="Anantharaman K."/>
            <person name="Thomas B.C."/>
            <person name="Malmstrom R."/>
            <person name="Stieglmeier M."/>
            <person name="Klingl A."/>
            <person name="Woyke T."/>
            <person name="Ryan C.M."/>
            <person name="Banfield J.F."/>
        </authorList>
    </citation>
    <scope>NUCLEOTIDE SEQUENCE [LARGE SCALE GENOMIC DNA]</scope>
    <source>
        <strain evidence="2">CG11_big_fil_rev_8_21_14_0_20_36_20</strain>
    </source>
</reference>
<accession>A0A2H0NDV8</accession>
<dbReference type="EMBL" id="PCWQ01000007">
    <property type="protein sequence ID" value="PIR07081.1"/>
    <property type="molecule type" value="Genomic_DNA"/>
</dbReference>
<dbReference type="GO" id="GO:0008654">
    <property type="term" value="P:phospholipid biosynthetic process"/>
    <property type="evidence" value="ECO:0007669"/>
    <property type="project" value="InterPro"/>
</dbReference>
<dbReference type="Proteomes" id="UP000230564">
    <property type="component" value="Unassembled WGS sequence"/>
</dbReference>
<dbReference type="AlphaFoldDB" id="A0A2H0NDV8"/>
<sequence>MEEPIKTGIMLRFRKNLDGLTTSIPLPNINPDIISILSVIVTIVAVWNYQNFWWLFSFIILACLLDWLDGLIAKRYHRTSAKGYLVDMVCDRLSEGILFWFFFTPWFYFFLVNIILSIISWKTKKHFTLALRWLFLIFILLKHFNLI</sequence>
<name>A0A2H0NDV8_9BACT</name>
<dbReference type="Gene3D" id="1.20.120.1760">
    <property type="match status" value="1"/>
</dbReference>
<evidence type="ECO:0008006" key="4">
    <source>
        <dbReference type="Google" id="ProtNLM"/>
    </source>
</evidence>
<keyword evidence="1" id="KW-0812">Transmembrane</keyword>
<comment type="caution">
    <text evidence="2">The sequence shown here is derived from an EMBL/GenBank/DDBJ whole genome shotgun (WGS) entry which is preliminary data.</text>
</comment>
<organism evidence="2 3">
    <name type="scientific">Candidatus Komeilibacteria bacterium CG11_big_fil_rev_8_21_14_0_20_36_20</name>
    <dbReference type="NCBI Taxonomy" id="1974477"/>
    <lineage>
        <taxon>Bacteria</taxon>
        <taxon>Candidatus Komeiliibacteriota</taxon>
    </lineage>
</organism>
<dbReference type="GO" id="GO:0016020">
    <property type="term" value="C:membrane"/>
    <property type="evidence" value="ECO:0007669"/>
    <property type="project" value="InterPro"/>
</dbReference>
<feature type="transmembrane region" description="Helical" evidence="1">
    <location>
        <begin position="29"/>
        <end position="47"/>
    </location>
</feature>
<dbReference type="Pfam" id="PF01066">
    <property type="entry name" value="CDP-OH_P_transf"/>
    <property type="match status" value="1"/>
</dbReference>
<dbReference type="GO" id="GO:0016780">
    <property type="term" value="F:phosphotransferase activity, for other substituted phosphate groups"/>
    <property type="evidence" value="ECO:0007669"/>
    <property type="project" value="InterPro"/>
</dbReference>
<gene>
    <name evidence="2" type="ORF">COV55_01480</name>
</gene>
<dbReference type="InterPro" id="IPR043130">
    <property type="entry name" value="CDP-OH_PTrfase_TM_dom"/>
</dbReference>
<protein>
    <recommendedName>
        <fullName evidence="4">CDP-alcohol phosphatidyltransferase</fullName>
    </recommendedName>
</protein>
<keyword evidence="1" id="KW-1133">Transmembrane helix</keyword>
<keyword evidence="1" id="KW-0472">Membrane</keyword>
<feature type="transmembrane region" description="Helical" evidence="1">
    <location>
        <begin position="127"/>
        <end position="144"/>
    </location>
</feature>
<proteinExistence type="predicted"/>
<feature type="transmembrane region" description="Helical" evidence="1">
    <location>
        <begin position="53"/>
        <end position="72"/>
    </location>
</feature>
<feature type="transmembrane region" description="Helical" evidence="1">
    <location>
        <begin position="97"/>
        <end position="121"/>
    </location>
</feature>
<evidence type="ECO:0000256" key="1">
    <source>
        <dbReference type="SAM" id="Phobius"/>
    </source>
</evidence>